<feature type="transmembrane region" description="Helical" evidence="1">
    <location>
        <begin position="12"/>
        <end position="30"/>
    </location>
</feature>
<reference evidence="3" key="1">
    <citation type="journal article" date="2019" name="Int. J. Syst. Evol. Microbiol.">
        <title>The Global Catalogue of Microorganisms (GCM) 10K type strain sequencing project: providing services to taxonomists for standard genome sequencing and annotation.</title>
        <authorList>
            <consortium name="The Broad Institute Genomics Platform"/>
            <consortium name="The Broad Institute Genome Sequencing Center for Infectious Disease"/>
            <person name="Wu L."/>
            <person name="Ma J."/>
        </authorList>
    </citation>
    <scope>NUCLEOTIDE SEQUENCE [LARGE SCALE GENOMIC DNA]</scope>
    <source>
        <strain evidence="3">KCTC 52231</strain>
    </source>
</reference>
<sequence length="50" mass="5124">MSPQSLARLSAYYMVAAIVAASLSSVWPHTGQQTGPAVFTVAAGETDAGR</sequence>
<keyword evidence="1" id="KW-0812">Transmembrane</keyword>
<keyword evidence="3" id="KW-1185">Reference proteome</keyword>
<organism evidence="2 3">
    <name type="scientific">Ciceribacter thiooxidans</name>
    <dbReference type="NCBI Taxonomy" id="1969821"/>
    <lineage>
        <taxon>Bacteria</taxon>
        <taxon>Pseudomonadati</taxon>
        <taxon>Pseudomonadota</taxon>
        <taxon>Alphaproteobacteria</taxon>
        <taxon>Hyphomicrobiales</taxon>
        <taxon>Rhizobiaceae</taxon>
        <taxon>Ciceribacter</taxon>
    </lineage>
</organism>
<comment type="caution">
    <text evidence="2">The sequence shown here is derived from an EMBL/GenBank/DDBJ whole genome shotgun (WGS) entry which is preliminary data.</text>
</comment>
<gene>
    <name evidence="2" type="ORF">ACFOHV_06000</name>
</gene>
<evidence type="ECO:0000256" key="1">
    <source>
        <dbReference type="SAM" id="Phobius"/>
    </source>
</evidence>
<dbReference type="RefSeq" id="WP_182307217.1">
    <property type="nucleotide sequence ID" value="NZ_CP059896.1"/>
</dbReference>
<dbReference type="EMBL" id="JBHRTG010000005">
    <property type="protein sequence ID" value="MFC3162829.1"/>
    <property type="molecule type" value="Genomic_DNA"/>
</dbReference>
<evidence type="ECO:0000313" key="3">
    <source>
        <dbReference type="Proteomes" id="UP001595647"/>
    </source>
</evidence>
<keyword evidence="1" id="KW-0472">Membrane</keyword>
<accession>A0ABV7I044</accession>
<proteinExistence type="predicted"/>
<evidence type="ECO:0000313" key="2">
    <source>
        <dbReference type="EMBL" id="MFC3162829.1"/>
    </source>
</evidence>
<name>A0ABV7I044_9HYPH</name>
<keyword evidence="1" id="KW-1133">Transmembrane helix</keyword>
<dbReference type="Proteomes" id="UP001595647">
    <property type="component" value="Unassembled WGS sequence"/>
</dbReference>
<protein>
    <submittedName>
        <fullName evidence="2">Uncharacterized protein</fullName>
    </submittedName>
</protein>